<accession>A0A1H6X2V1</accession>
<gene>
    <name evidence="10" type="primary">pdxT</name>
    <name evidence="13" type="ORF">SAMN05660742_10497</name>
</gene>
<dbReference type="RefSeq" id="WP_091829881.1">
    <property type="nucleotide sequence ID" value="NZ_FNZK01000004.1"/>
</dbReference>
<comment type="catalytic activity">
    <reaction evidence="7 10">
        <text>L-glutamine + H2O = L-glutamate + NH4(+)</text>
        <dbReference type="Rhea" id="RHEA:15889"/>
        <dbReference type="ChEBI" id="CHEBI:15377"/>
        <dbReference type="ChEBI" id="CHEBI:28938"/>
        <dbReference type="ChEBI" id="CHEBI:29985"/>
        <dbReference type="ChEBI" id="CHEBI:58359"/>
        <dbReference type="EC" id="3.5.1.2"/>
    </reaction>
</comment>
<evidence type="ECO:0000256" key="1">
    <source>
        <dbReference type="ARBA" id="ARBA00008345"/>
    </source>
</evidence>
<dbReference type="EC" id="3.5.1.2" evidence="10"/>
<dbReference type="FunFam" id="3.40.50.880:FF:000010">
    <property type="entry name" value="uncharacterized protein LOC100176842 isoform X2"/>
    <property type="match status" value="1"/>
</dbReference>
<dbReference type="GO" id="GO:0006543">
    <property type="term" value="P:L-glutamine catabolic process"/>
    <property type="evidence" value="ECO:0007669"/>
    <property type="project" value="UniProtKB-UniRule"/>
</dbReference>
<keyword evidence="3 10" id="KW-0663">Pyridoxal phosphate</keyword>
<evidence type="ECO:0000313" key="14">
    <source>
        <dbReference type="Proteomes" id="UP000199662"/>
    </source>
</evidence>
<dbReference type="EC" id="4.3.3.6" evidence="10"/>
<dbReference type="PROSITE" id="PS01236">
    <property type="entry name" value="PDXT_SNO_1"/>
    <property type="match status" value="1"/>
</dbReference>
<dbReference type="GO" id="GO:0008614">
    <property type="term" value="P:pyridoxine metabolic process"/>
    <property type="evidence" value="ECO:0007669"/>
    <property type="project" value="TreeGrafter"/>
</dbReference>
<name>A0A1H6X2V1_9FIRM</name>
<evidence type="ECO:0000313" key="13">
    <source>
        <dbReference type="EMBL" id="SEJ18925.1"/>
    </source>
</evidence>
<comment type="pathway">
    <text evidence="10">Cofactor biosynthesis; pyridoxal 5'-phosphate biosynthesis.</text>
</comment>
<dbReference type="HAMAP" id="MF_01615">
    <property type="entry name" value="PdxT"/>
    <property type="match status" value="1"/>
</dbReference>
<dbReference type="GO" id="GO:0042823">
    <property type="term" value="P:pyridoxal phosphate biosynthetic process"/>
    <property type="evidence" value="ECO:0007669"/>
    <property type="project" value="UniProtKB-UniRule"/>
</dbReference>
<evidence type="ECO:0000256" key="9">
    <source>
        <dbReference type="ARBA" id="ARBA00064749"/>
    </source>
</evidence>
<feature type="active site" description="Charge relay system" evidence="10 11">
    <location>
        <position position="172"/>
    </location>
</feature>
<dbReference type="GO" id="GO:0005829">
    <property type="term" value="C:cytosol"/>
    <property type="evidence" value="ECO:0007669"/>
    <property type="project" value="TreeGrafter"/>
</dbReference>
<evidence type="ECO:0000256" key="3">
    <source>
        <dbReference type="ARBA" id="ARBA00022898"/>
    </source>
</evidence>
<dbReference type="Proteomes" id="UP000199662">
    <property type="component" value="Unassembled WGS sequence"/>
</dbReference>
<feature type="active site" description="Charge relay system" evidence="10 11">
    <location>
        <position position="174"/>
    </location>
</feature>
<comment type="subunit">
    <text evidence="9 10">In the presence of PdxS, forms a dodecamer of heterodimers. Only shows activity in the heterodimer.</text>
</comment>
<dbReference type="NCBIfam" id="TIGR03800">
    <property type="entry name" value="PLP_synth_Pdx2"/>
    <property type="match status" value="1"/>
</dbReference>
<dbReference type="PIRSF" id="PIRSF005639">
    <property type="entry name" value="Glut_amidoT_SNO"/>
    <property type="match status" value="1"/>
</dbReference>
<evidence type="ECO:0000256" key="7">
    <source>
        <dbReference type="ARBA" id="ARBA00049534"/>
    </source>
</evidence>
<dbReference type="InterPro" id="IPR002161">
    <property type="entry name" value="PdxT/SNO"/>
</dbReference>
<evidence type="ECO:0000256" key="5">
    <source>
        <dbReference type="ARBA" id="ARBA00023239"/>
    </source>
</evidence>
<dbReference type="AlphaFoldDB" id="A0A1H6X2V1"/>
<dbReference type="SUPFAM" id="SSF52317">
    <property type="entry name" value="Class I glutamine amidotransferase-like"/>
    <property type="match status" value="1"/>
</dbReference>
<dbReference type="Gene3D" id="3.40.50.880">
    <property type="match status" value="1"/>
</dbReference>
<feature type="active site" description="Nucleophile" evidence="10 11">
    <location>
        <position position="80"/>
    </location>
</feature>
<dbReference type="PANTHER" id="PTHR31559">
    <property type="entry name" value="PYRIDOXAL 5'-PHOSPHATE SYNTHASE SUBUNIT SNO"/>
    <property type="match status" value="1"/>
</dbReference>
<sequence length="196" mass="21509">MYKVGVLAIQGAVSEHIACLDRLPDVEGLAVKTMAEINQVDGLILPGGESTAMGKILGYYNMLEPLRTKIANGLPVWGTCAGLILLAKEITGQPVRYFSTMDITVRRNGYGSQLDSFETTVSLPNVSHGNIPLVFIRAPYIEKVGESVEVLAKIQGRIVAAAQNNMLVTSFHPELTTDLSFHRYFFEHFIQNRAAK</sequence>
<feature type="binding site" evidence="10 12">
    <location>
        <begin position="136"/>
        <end position="137"/>
    </location>
    <ligand>
        <name>L-glutamine</name>
        <dbReference type="ChEBI" id="CHEBI:58359"/>
    </ligand>
</feature>
<evidence type="ECO:0000256" key="4">
    <source>
        <dbReference type="ARBA" id="ARBA00022962"/>
    </source>
</evidence>
<keyword evidence="4 10" id="KW-0315">Glutamine amidotransferase</keyword>
<dbReference type="PROSITE" id="PS51273">
    <property type="entry name" value="GATASE_TYPE_1"/>
    <property type="match status" value="1"/>
</dbReference>
<comment type="similarity">
    <text evidence="1 10">Belongs to the glutaminase PdxT/SNO family.</text>
</comment>
<dbReference type="GO" id="GO:1903600">
    <property type="term" value="C:glutaminase complex"/>
    <property type="evidence" value="ECO:0007669"/>
    <property type="project" value="TreeGrafter"/>
</dbReference>
<evidence type="ECO:0000256" key="2">
    <source>
        <dbReference type="ARBA" id="ARBA00022801"/>
    </source>
</evidence>
<evidence type="ECO:0000256" key="11">
    <source>
        <dbReference type="PIRSR" id="PIRSR005639-1"/>
    </source>
</evidence>
<dbReference type="PROSITE" id="PS51130">
    <property type="entry name" value="PDXT_SNO_2"/>
    <property type="match status" value="1"/>
</dbReference>
<evidence type="ECO:0000256" key="10">
    <source>
        <dbReference type="HAMAP-Rule" id="MF_01615"/>
    </source>
</evidence>
<evidence type="ECO:0000256" key="8">
    <source>
        <dbReference type="ARBA" id="ARBA00054599"/>
    </source>
</evidence>
<dbReference type="EMBL" id="FNZK01000004">
    <property type="protein sequence ID" value="SEJ18925.1"/>
    <property type="molecule type" value="Genomic_DNA"/>
</dbReference>
<reference evidence="13 14" key="1">
    <citation type="submission" date="2016-10" db="EMBL/GenBank/DDBJ databases">
        <authorList>
            <person name="de Groot N.N."/>
        </authorList>
    </citation>
    <scope>NUCLEOTIDE SEQUENCE [LARGE SCALE GENOMIC DNA]</scope>
    <source>
        <strain evidence="13 14">DSM 2179</strain>
    </source>
</reference>
<keyword evidence="5 10" id="KW-0456">Lyase</keyword>
<dbReference type="GO" id="GO:0004359">
    <property type="term" value="F:glutaminase activity"/>
    <property type="evidence" value="ECO:0007669"/>
    <property type="project" value="UniProtKB-UniRule"/>
</dbReference>
<comment type="catalytic activity">
    <reaction evidence="6 10">
        <text>aldehydo-D-ribose 5-phosphate + D-glyceraldehyde 3-phosphate + L-glutamine = pyridoxal 5'-phosphate + L-glutamate + phosphate + 3 H2O + H(+)</text>
        <dbReference type="Rhea" id="RHEA:31507"/>
        <dbReference type="ChEBI" id="CHEBI:15377"/>
        <dbReference type="ChEBI" id="CHEBI:15378"/>
        <dbReference type="ChEBI" id="CHEBI:29985"/>
        <dbReference type="ChEBI" id="CHEBI:43474"/>
        <dbReference type="ChEBI" id="CHEBI:58273"/>
        <dbReference type="ChEBI" id="CHEBI:58359"/>
        <dbReference type="ChEBI" id="CHEBI:59776"/>
        <dbReference type="ChEBI" id="CHEBI:597326"/>
        <dbReference type="EC" id="4.3.3.6"/>
    </reaction>
</comment>
<dbReference type="PANTHER" id="PTHR31559:SF0">
    <property type="entry name" value="PYRIDOXAL 5'-PHOSPHATE SYNTHASE SUBUNIT SNO1-RELATED"/>
    <property type="match status" value="1"/>
</dbReference>
<organism evidence="13 14">
    <name type="scientific">Propionispira arboris</name>
    <dbReference type="NCBI Taxonomy" id="84035"/>
    <lineage>
        <taxon>Bacteria</taxon>
        <taxon>Bacillati</taxon>
        <taxon>Bacillota</taxon>
        <taxon>Negativicutes</taxon>
        <taxon>Selenomonadales</taxon>
        <taxon>Selenomonadaceae</taxon>
        <taxon>Propionispira</taxon>
    </lineage>
</organism>
<feature type="binding site" evidence="10 12">
    <location>
        <position position="107"/>
    </location>
    <ligand>
        <name>L-glutamine</name>
        <dbReference type="ChEBI" id="CHEBI:58359"/>
    </ligand>
</feature>
<keyword evidence="14" id="KW-1185">Reference proteome</keyword>
<proteinExistence type="inferred from homology"/>
<dbReference type="InterPro" id="IPR021196">
    <property type="entry name" value="PdxT/SNO_CS"/>
</dbReference>
<dbReference type="STRING" id="84035.SAMN05660742_10497"/>
<dbReference type="UniPathway" id="UPA00245"/>
<protein>
    <recommendedName>
        <fullName evidence="10">Pyridoxal 5'-phosphate synthase subunit PdxT</fullName>
        <ecNumber evidence="10">4.3.3.6</ecNumber>
    </recommendedName>
    <alternativeName>
        <fullName evidence="10">Pdx2</fullName>
    </alternativeName>
    <alternativeName>
        <fullName evidence="10">Pyridoxal 5'-phosphate synthase glutaminase subunit</fullName>
        <ecNumber evidence="10">3.5.1.2</ecNumber>
    </alternativeName>
</protein>
<dbReference type="Pfam" id="PF01174">
    <property type="entry name" value="SNO"/>
    <property type="match status" value="1"/>
</dbReference>
<evidence type="ECO:0000256" key="12">
    <source>
        <dbReference type="PIRSR" id="PIRSR005639-2"/>
    </source>
</evidence>
<feature type="binding site" evidence="10 12">
    <location>
        <begin position="48"/>
        <end position="50"/>
    </location>
    <ligand>
        <name>L-glutamine</name>
        <dbReference type="ChEBI" id="CHEBI:58359"/>
    </ligand>
</feature>
<dbReference type="CDD" id="cd01749">
    <property type="entry name" value="GATase1_PB"/>
    <property type="match status" value="1"/>
</dbReference>
<dbReference type="InterPro" id="IPR029062">
    <property type="entry name" value="Class_I_gatase-like"/>
</dbReference>
<comment type="function">
    <text evidence="8 10">Catalyzes the hydrolysis of glutamine to glutamate and ammonia as part of the biosynthesis of pyridoxal 5'-phosphate. The resulting ammonia molecule is channeled to the active site of PdxS.</text>
</comment>
<keyword evidence="2 10" id="KW-0378">Hydrolase</keyword>
<dbReference type="GO" id="GO:0036381">
    <property type="term" value="F:pyridoxal 5'-phosphate synthase (glutamine hydrolysing) activity"/>
    <property type="evidence" value="ECO:0007669"/>
    <property type="project" value="UniProtKB-UniRule"/>
</dbReference>
<evidence type="ECO:0000256" key="6">
    <source>
        <dbReference type="ARBA" id="ARBA00047992"/>
    </source>
</evidence>